<dbReference type="AlphaFoldDB" id="A0A5C6D919"/>
<dbReference type="InterPro" id="IPR036280">
    <property type="entry name" value="Multihaem_cyt_sf"/>
</dbReference>
<gene>
    <name evidence="3" type="ORF">Poly41_62180</name>
</gene>
<dbReference type="RefSeq" id="WP_146530941.1">
    <property type="nucleotide sequence ID" value="NZ_SJPV01000017.1"/>
</dbReference>
<evidence type="ECO:0000313" key="3">
    <source>
        <dbReference type="EMBL" id="TWU31349.1"/>
    </source>
</evidence>
<comment type="caution">
    <text evidence="3">The sequence shown here is derived from an EMBL/GenBank/DDBJ whole genome shotgun (WGS) entry which is preliminary data.</text>
</comment>
<feature type="chain" id="PRO_5022677778" description="Cytochrome c-552/4 domain-containing protein" evidence="1">
    <location>
        <begin position="34"/>
        <end position="591"/>
    </location>
</feature>
<organism evidence="3 4">
    <name type="scientific">Novipirellula artificiosorum</name>
    <dbReference type="NCBI Taxonomy" id="2528016"/>
    <lineage>
        <taxon>Bacteria</taxon>
        <taxon>Pseudomonadati</taxon>
        <taxon>Planctomycetota</taxon>
        <taxon>Planctomycetia</taxon>
        <taxon>Pirellulales</taxon>
        <taxon>Pirellulaceae</taxon>
        <taxon>Novipirellula</taxon>
    </lineage>
</organism>
<sequence precursor="true">MVFLPTRFTRLLALFSSGLLCFSGSLVSSLSLAEDSPTASVANRRDDVVEAAVSLRVQNESHFLDSKNCAVCHSNSNWAVAMRDAKRRPVAPYDLWQSSMMANSSRDPFWRAVLSAEVAATPSMKGVIEEKCTRCHTPMAAPTPESPDGKVLAYLTNQDQRSQLGLDGVSCTVCHQIADQNLGTDASFTGHFEINQERKIFGPHADPFTMPMQHHVGYTPTHSNHVLKSGLCATCHTVMTHSVDADGRPTAGEFHEQTPYLEWRNSVFNDEVDPPSNEAKSCQACHMPTTDVDGEPIATRIAHNPGGRDFPFLGQRTPFGRHAFLGGNTLMKRILRDNAKELGVIAPAEAFDQSIQTTLQFLQNESAEIEIKTVSVEGNQLRVPVVVRNRSGHKLPTAYPSRRVWVELVVTDVNGQTVFSSGQTNSDGELVDADGNVLISEQAGGPVNEHHSVVNQSDQVQVYETIMGDADGKPTFTLLRGATYVKDNRLLPRGWDPDHADGPATRPYGIGEDRDFVGGSDSLIYEIPIPSPGEYTVKATLMFQVITPRHASELFRFETPEVARFRRLFEQANRKPEALASTTQTVSAGQR</sequence>
<keyword evidence="1" id="KW-0732">Signal</keyword>
<dbReference type="InterPro" id="IPR023155">
    <property type="entry name" value="Cyt_c-552/4"/>
</dbReference>
<evidence type="ECO:0000313" key="4">
    <source>
        <dbReference type="Proteomes" id="UP000319143"/>
    </source>
</evidence>
<dbReference type="OrthoDB" id="9814800at2"/>
<dbReference type="Proteomes" id="UP000319143">
    <property type="component" value="Unassembled WGS sequence"/>
</dbReference>
<evidence type="ECO:0000256" key="1">
    <source>
        <dbReference type="SAM" id="SignalP"/>
    </source>
</evidence>
<protein>
    <recommendedName>
        <fullName evidence="2">Cytochrome c-552/4 domain-containing protein</fullName>
    </recommendedName>
</protein>
<feature type="domain" description="Cytochrome c-552/4" evidence="2">
    <location>
        <begin position="69"/>
        <end position="175"/>
    </location>
</feature>
<evidence type="ECO:0000259" key="2">
    <source>
        <dbReference type="Pfam" id="PF13435"/>
    </source>
</evidence>
<name>A0A5C6D919_9BACT</name>
<keyword evidence="4" id="KW-1185">Reference proteome</keyword>
<accession>A0A5C6D919</accession>
<proteinExistence type="predicted"/>
<dbReference type="EMBL" id="SJPV01000017">
    <property type="protein sequence ID" value="TWU31349.1"/>
    <property type="molecule type" value="Genomic_DNA"/>
</dbReference>
<dbReference type="Gene3D" id="1.10.1130.10">
    <property type="entry name" value="Flavocytochrome C3, Chain A"/>
    <property type="match status" value="1"/>
</dbReference>
<feature type="signal peptide" evidence="1">
    <location>
        <begin position="1"/>
        <end position="33"/>
    </location>
</feature>
<dbReference type="Pfam" id="PF13435">
    <property type="entry name" value="Cytochrome_C554"/>
    <property type="match status" value="1"/>
</dbReference>
<reference evidence="3 4" key="1">
    <citation type="submission" date="2019-02" db="EMBL/GenBank/DDBJ databases">
        <title>Deep-cultivation of Planctomycetes and their phenomic and genomic characterization uncovers novel biology.</title>
        <authorList>
            <person name="Wiegand S."/>
            <person name="Jogler M."/>
            <person name="Boedeker C."/>
            <person name="Pinto D."/>
            <person name="Vollmers J."/>
            <person name="Rivas-Marin E."/>
            <person name="Kohn T."/>
            <person name="Peeters S.H."/>
            <person name="Heuer A."/>
            <person name="Rast P."/>
            <person name="Oberbeckmann S."/>
            <person name="Bunk B."/>
            <person name="Jeske O."/>
            <person name="Meyerdierks A."/>
            <person name="Storesund J.E."/>
            <person name="Kallscheuer N."/>
            <person name="Luecker S."/>
            <person name="Lage O.M."/>
            <person name="Pohl T."/>
            <person name="Merkel B.J."/>
            <person name="Hornburger P."/>
            <person name="Mueller R.-W."/>
            <person name="Bruemmer F."/>
            <person name="Labrenz M."/>
            <person name="Spormann A.M."/>
            <person name="Op Den Camp H."/>
            <person name="Overmann J."/>
            <person name="Amann R."/>
            <person name="Jetten M.S.M."/>
            <person name="Mascher T."/>
            <person name="Medema M.H."/>
            <person name="Devos D.P."/>
            <person name="Kaster A.-K."/>
            <person name="Ovreas L."/>
            <person name="Rohde M."/>
            <person name="Galperin M.Y."/>
            <person name="Jogler C."/>
        </authorList>
    </citation>
    <scope>NUCLEOTIDE SEQUENCE [LARGE SCALE GENOMIC DNA]</scope>
    <source>
        <strain evidence="3 4">Poly41</strain>
    </source>
</reference>
<dbReference type="SUPFAM" id="SSF48695">
    <property type="entry name" value="Multiheme cytochromes"/>
    <property type="match status" value="1"/>
</dbReference>